<organism evidence="2">
    <name type="scientific">Melampsora larici-populina (strain 98AG31 / pathotype 3-4-7)</name>
    <name type="common">Poplar leaf rust fungus</name>
    <dbReference type="NCBI Taxonomy" id="747676"/>
    <lineage>
        <taxon>Eukaryota</taxon>
        <taxon>Fungi</taxon>
        <taxon>Dikarya</taxon>
        <taxon>Basidiomycota</taxon>
        <taxon>Pucciniomycotina</taxon>
        <taxon>Pucciniomycetes</taxon>
        <taxon>Pucciniales</taxon>
        <taxon>Melampsoraceae</taxon>
        <taxon>Melampsora</taxon>
    </lineage>
</organism>
<evidence type="ECO:0000313" key="1">
    <source>
        <dbReference type="EMBL" id="EGG01968.1"/>
    </source>
</evidence>
<dbReference type="STRING" id="747676.F4S0B1"/>
<sequence length="121" mass="13963">MITDMNVFPIVMVIDPAVAYQPGDKDKIRCFLKEANGTYYEEMLWAGEMTGLHCFLLKYIHVLKRGQIVGSYWLGEFQRFFDLEHGIDIDGILLDMCTNMVHLDGLLDYLEKLTQLHTSLS</sequence>
<dbReference type="KEGG" id="mlr:MELLADRAFT_66718"/>
<gene>
    <name evidence="1" type="ORF">MELLADRAFT_66718</name>
</gene>
<reference evidence="2" key="1">
    <citation type="journal article" date="2011" name="Proc. Natl. Acad. Sci. U.S.A.">
        <title>Obligate biotrophy features unraveled by the genomic analysis of rust fungi.</title>
        <authorList>
            <person name="Duplessis S."/>
            <person name="Cuomo C.A."/>
            <person name="Lin Y.-C."/>
            <person name="Aerts A."/>
            <person name="Tisserant E."/>
            <person name="Veneault-Fourrey C."/>
            <person name="Joly D.L."/>
            <person name="Hacquard S."/>
            <person name="Amselem J."/>
            <person name="Cantarel B.L."/>
            <person name="Chiu R."/>
            <person name="Coutinho P.M."/>
            <person name="Feau N."/>
            <person name="Field M."/>
            <person name="Frey P."/>
            <person name="Gelhaye E."/>
            <person name="Goldberg J."/>
            <person name="Grabherr M.G."/>
            <person name="Kodira C.D."/>
            <person name="Kohler A."/>
            <person name="Kuees U."/>
            <person name="Lindquist E.A."/>
            <person name="Lucas S.M."/>
            <person name="Mago R."/>
            <person name="Mauceli E."/>
            <person name="Morin E."/>
            <person name="Murat C."/>
            <person name="Pangilinan J.L."/>
            <person name="Park R."/>
            <person name="Pearson M."/>
            <person name="Quesneville H."/>
            <person name="Rouhier N."/>
            <person name="Sakthikumar S."/>
            <person name="Salamov A.A."/>
            <person name="Schmutz J."/>
            <person name="Selles B."/>
            <person name="Shapiro H."/>
            <person name="Tanguay P."/>
            <person name="Tuskan G.A."/>
            <person name="Henrissat B."/>
            <person name="Van de Peer Y."/>
            <person name="Rouze P."/>
            <person name="Ellis J.G."/>
            <person name="Dodds P.N."/>
            <person name="Schein J.E."/>
            <person name="Zhong S."/>
            <person name="Hamelin R.C."/>
            <person name="Grigoriev I.V."/>
            <person name="Szabo L.J."/>
            <person name="Martin F."/>
        </authorList>
    </citation>
    <scope>NUCLEOTIDE SEQUENCE [LARGE SCALE GENOMIC DNA]</scope>
    <source>
        <strain evidence="2">98AG31 / pathotype 3-4-7</strain>
    </source>
</reference>
<dbReference type="GeneID" id="18930686"/>
<dbReference type="VEuPathDB" id="FungiDB:MELLADRAFT_66718"/>
<evidence type="ECO:0000313" key="2">
    <source>
        <dbReference type="Proteomes" id="UP000001072"/>
    </source>
</evidence>
<dbReference type="HOGENOM" id="CLU_2038578_0_0_1"/>
<keyword evidence="1" id="KW-0378">Hydrolase</keyword>
<name>F4S0B1_MELLP</name>
<dbReference type="AlphaFoldDB" id="F4S0B1"/>
<dbReference type="InParanoid" id="F4S0B1"/>
<dbReference type="EMBL" id="GL883134">
    <property type="protein sequence ID" value="EGG01968.1"/>
    <property type="molecule type" value="Genomic_DNA"/>
</dbReference>
<dbReference type="RefSeq" id="XP_007414802.1">
    <property type="nucleotide sequence ID" value="XM_007414740.1"/>
</dbReference>
<dbReference type="GO" id="GO:0016787">
    <property type="term" value="F:hydrolase activity"/>
    <property type="evidence" value="ECO:0007669"/>
    <property type="project" value="UniProtKB-KW"/>
</dbReference>
<keyword evidence="2" id="KW-1185">Reference proteome</keyword>
<dbReference type="OrthoDB" id="5839090at2759"/>
<dbReference type="Proteomes" id="UP000001072">
    <property type="component" value="Unassembled WGS sequence"/>
</dbReference>
<accession>F4S0B1</accession>
<protein>
    <submittedName>
        <fullName evidence="1">Family 31 glycoside hydrolase</fullName>
    </submittedName>
</protein>
<proteinExistence type="predicted"/>